<feature type="chain" id="PRO_5045401800" evidence="1">
    <location>
        <begin position="20"/>
        <end position="142"/>
    </location>
</feature>
<gene>
    <name evidence="2" type="ORF">TUM3794_31240</name>
</gene>
<protein>
    <submittedName>
        <fullName evidence="2">Uncharacterized protein</fullName>
    </submittedName>
</protein>
<name>A0ABQ4P957_SHECO</name>
<keyword evidence="3" id="KW-1185">Reference proteome</keyword>
<feature type="signal peptide" evidence="1">
    <location>
        <begin position="1"/>
        <end position="19"/>
    </location>
</feature>
<dbReference type="RefSeq" id="WP_220743047.1">
    <property type="nucleotide sequence ID" value="NZ_BPEU01000025.1"/>
</dbReference>
<reference evidence="2 3" key="1">
    <citation type="submission" date="2021-05" db="EMBL/GenBank/DDBJ databases">
        <title>Molecular characterization for Shewanella algae harboring chromosomal blaOXA-55-like strains isolated from clinical and environment sample.</title>
        <authorList>
            <person name="Ohama Y."/>
            <person name="Aoki K."/>
            <person name="Harada S."/>
            <person name="Moriya K."/>
            <person name="Ishii Y."/>
            <person name="Tateda K."/>
        </authorList>
    </citation>
    <scope>NUCLEOTIDE SEQUENCE [LARGE SCALE GENOMIC DNA]</scope>
    <source>
        <strain evidence="2 3">MBTL60-118</strain>
    </source>
</reference>
<comment type="caution">
    <text evidence="2">The sequence shown here is derived from an EMBL/GenBank/DDBJ whole genome shotgun (WGS) entry which is preliminary data.</text>
</comment>
<keyword evidence="1" id="KW-0732">Signal</keyword>
<sequence length="142" mass="16394">MKKTLVTLTLLALAANASANTLDQREAAQVDQEMEQLVSVTEETEFFITIDEDASFELIKYKGLIKEMFSEIYISRQQAQAFNLETAHKFYVYGEKDIDILSRKIADRIDEHSPAFFSVDLYRDYHGDSGDFNYVARVIEYK</sequence>
<dbReference type="Proteomes" id="UP000773469">
    <property type="component" value="Unassembled WGS sequence"/>
</dbReference>
<evidence type="ECO:0000313" key="2">
    <source>
        <dbReference type="EMBL" id="GIU44082.1"/>
    </source>
</evidence>
<evidence type="ECO:0000313" key="3">
    <source>
        <dbReference type="Proteomes" id="UP000773469"/>
    </source>
</evidence>
<proteinExistence type="predicted"/>
<dbReference type="EMBL" id="BPEU01000025">
    <property type="protein sequence ID" value="GIU44082.1"/>
    <property type="molecule type" value="Genomic_DNA"/>
</dbReference>
<accession>A0ABQ4P957</accession>
<organism evidence="2 3">
    <name type="scientific">Shewanella colwelliana</name>
    <name type="common">Alteromonas colwelliana</name>
    <dbReference type="NCBI Taxonomy" id="23"/>
    <lineage>
        <taxon>Bacteria</taxon>
        <taxon>Pseudomonadati</taxon>
        <taxon>Pseudomonadota</taxon>
        <taxon>Gammaproteobacteria</taxon>
        <taxon>Alteromonadales</taxon>
        <taxon>Shewanellaceae</taxon>
        <taxon>Shewanella</taxon>
    </lineage>
</organism>
<evidence type="ECO:0000256" key="1">
    <source>
        <dbReference type="SAM" id="SignalP"/>
    </source>
</evidence>